<dbReference type="EMBL" id="GIKN01007290">
    <property type="protein sequence ID" value="NIE49563.1"/>
    <property type="molecule type" value="Transcribed_RNA"/>
</dbReference>
<evidence type="ECO:0000313" key="1">
    <source>
        <dbReference type="EMBL" id="NIE49563.1"/>
    </source>
</evidence>
<protein>
    <submittedName>
        <fullName evidence="1">Uncharacterized protein</fullName>
    </submittedName>
</protein>
<sequence>MLQHTNQTILQRESSLENQHTASAACDTAEQLPHLQRVVMYTPPFFFISATAYSYSFLAGNSRPTYGLCSMRHSRTVATPAESSHVHPTFFLISATAYSYSFLAGNSRPI</sequence>
<proteinExistence type="predicted"/>
<dbReference type="AlphaFoldDB" id="A0A6G5AH20"/>
<name>A0A6G5AH20_RHIMP</name>
<reference evidence="1" key="1">
    <citation type="submission" date="2020-03" db="EMBL/GenBank/DDBJ databases">
        <title>A transcriptome and proteome of the tick Rhipicephalus microplus shaped by the genetic composition of its hosts and developmental stage.</title>
        <authorList>
            <person name="Garcia G.R."/>
            <person name="Ribeiro J.M.C."/>
            <person name="Maruyama S.R."/>
            <person name="Gardinasse L.G."/>
            <person name="Nelson K."/>
            <person name="Ferreira B.R."/>
            <person name="Andrade T.G."/>
            <person name="Santos I.K.F.M."/>
        </authorList>
    </citation>
    <scope>NUCLEOTIDE SEQUENCE</scope>
    <source>
        <strain evidence="1">NSGR</strain>
        <tissue evidence="1">Salivary glands</tissue>
    </source>
</reference>
<accession>A0A6G5AH20</accession>
<organism evidence="1">
    <name type="scientific">Rhipicephalus microplus</name>
    <name type="common">Cattle tick</name>
    <name type="synonym">Boophilus microplus</name>
    <dbReference type="NCBI Taxonomy" id="6941"/>
    <lineage>
        <taxon>Eukaryota</taxon>
        <taxon>Metazoa</taxon>
        <taxon>Ecdysozoa</taxon>
        <taxon>Arthropoda</taxon>
        <taxon>Chelicerata</taxon>
        <taxon>Arachnida</taxon>
        <taxon>Acari</taxon>
        <taxon>Parasitiformes</taxon>
        <taxon>Ixodida</taxon>
        <taxon>Ixodoidea</taxon>
        <taxon>Ixodidae</taxon>
        <taxon>Rhipicephalinae</taxon>
        <taxon>Rhipicephalus</taxon>
        <taxon>Boophilus</taxon>
    </lineage>
</organism>